<sequence>MNADTLLSFIQHFGYAALFFALWLGIVGMPVPDEVVVMTGGAVTANGFLHVLPAFALTYLGVVSGLSLGYALGRFFGNAVLDRLRRKKNMQKYIDVSDRLVRKYGRFALCISYFFPVVRHVMPYVVGLHHMKFRQYALFSFTTGLVWTAIFFTIGRLVGDHAQTIGELAYRYGLRLVWIPFAAGAAVLAIRYMFKQHKSKGERSS</sequence>
<dbReference type="PANTHER" id="PTHR42709:SF9">
    <property type="entry name" value="ALKALINE PHOSPHATASE LIKE PROTEIN"/>
    <property type="match status" value="1"/>
</dbReference>
<feature type="transmembrane region" description="Helical" evidence="2">
    <location>
        <begin position="12"/>
        <end position="31"/>
    </location>
</feature>
<keyword evidence="2" id="KW-0812">Transmembrane</keyword>
<feature type="transmembrane region" description="Helical" evidence="2">
    <location>
        <begin position="175"/>
        <end position="194"/>
    </location>
</feature>
<comment type="caution">
    <text evidence="4">The sequence shown here is derived from an EMBL/GenBank/DDBJ whole genome shotgun (WGS) entry which is preliminary data.</text>
</comment>
<dbReference type="Proteomes" id="UP000679779">
    <property type="component" value="Unassembled WGS sequence"/>
</dbReference>
<reference evidence="4" key="1">
    <citation type="submission" date="2021-03" db="EMBL/GenBank/DDBJ databases">
        <title>Antimicrobial resistance genes in bacteria isolated from Japanese honey, and their potential for conferring macrolide and lincosamide resistance in the American foulbrood pathogen Paenibacillus larvae.</title>
        <authorList>
            <person name="Okamoto M."/>
            <person name="Kumagai M."/>
            <person name="Kanamori H."/>
            <person name="Takamatsu D."/>
        </authorList>
    </citation>
    <scope>NUCLEOTIDE SEQUENCE</scope>
    <source>
        <strain evidence="4">J2TS6</strain>
    </source>
</reference>
<dbReference type="AlphaFoldDB" id="A0A919XCK1"/>
<keyword evidence="2" id="KW-1133">Transmembrane helix</keyword>
<name>A0A919XCK1_9BACL</name>
<feature type="transmembrane region" description="Helical" evidence="2">
    <location>
        <begin position="136"/>
        <end position="155"/>
    </location>
</feature>
<protein>
    <submittedName>
        <fullName evidence="4">Alkaline phosphatase</fullName>
    </submittedName>
</protein>
<organism evidence="4 5">
    <name type="scientific">Paenibacillus albilobatus</name>
    <dbReference type="NCBI Taxonomy" id="2716884"/>
    <lineage>
        <taxon>Bacteria</taxon>
        <taxon>Bacillati</taxon>
        <taxon>Bacillota</taxon>
        <taxon>Bacilli</taxon>
        <taxon>Bacillales</taxon>
        <taxon>Paenibacillaceae</taxon>
        <taxon>Paenibacillus</taxon>
    </lineage>
</organism>
<dbReference type="InterPro" id="IPR051311">
    <property type="entry name" value="DedA_domain"/>
</dbReference>
<dbReference type="RefSeq" id="WP_160037670.1">
    <property type="nucleotide sequence ID" value="NZ_BORQ01000001.1"/>
</dbReference>
<dbReference type="PANTHER" id="PTHR42709">
    <property type="entry name" value="ALKALINE PHOSPHATASE LIKE PROTEIN"/>
    <property type="match status" value="1"/>
</dbReference>
<proteinExistence type="inferred from homology"/>
<feature type="domain" description="VTT" evidence="3">
    <location>
        <begin position="31"/>
        <end position="156"/>
    </location>
</feature>
<dbReference type="InterPro" id="IPR032816">
    <property type="entry name" value="VTT_dom"/>
</dbReference>
<comment type="similarity">
    <text evidence="1">Belongs to the DedA family.</text>
</comment>
<evidence type="ECO:0000259" key="3">
    <source>
        <dbReference type="Pfam" id="PF09335"/>
    </source>
</evidence>
<evidence type="ECO:0000313" key="4">
    <source>
        <dbReference type="EMBL" id="GIO29671.1"/>
    </source>
</evidence>
<keyword evidence="2" id="KW-0472">Membrane</keyword>
<evidence type="ECO:0000313" key="5">
    <source>
        <dbReference type="Proteomes" id="UP000679779"/>
    </source>
</evidence>
<keyword evidence="5" id="KW-1185">Reference proteome</keyword>
<evidence type="ECO:0000256" key="2">
    <source>
        <dbReference type="SAM" id="Phobius"/>
    </source>
</evidence>
<feature type="transmembrane region" description="Helical" evidence="2">
    <location>
        <begin position="51"/>
        <end position="77"/>
    </location>
</feature>
<gene>
    <name evidence="4" type="ORF">J2TS6_08120</name>
</gene>
<dbReference type="Pfam" id="PF09335">
    <property type="entry name" value="VTT_dom"/>
    <property type="match status" value="1"/>
</dbReference>
<dbReference type="EMBL" id="BORQ01000001">
    <property type="protein sequence ID" value="GIO29671.1"/>
    <property type="molecule type" value="Genomic_DNA"/>
</dbReference>
<dbReference type="GO" id="GO:0005886">
    <property type="term" value="C:plasma membrane"/>
    <property type="evidence" value="ECO:0007669"/>
    <property type="project" value="TreeGrafter"/>
</dbReference>
<accession>A0A919XCK1</accession>
<evidence type="ECO:0000256" key="1">
    <source>
        <dbReference type="ARBA" id="ARBA00010792"/>
    </source>
</evidence>